<protein>
    <recommendedName>
        <fullName evidence="3">DUF559 domain-containing protein</fullName>
    </recommendedName>
</protein>
<accession>Z9JUH0</accession>
<dbReference type="PATRIC" id="fig|396014.3.peg.1678"/>
<reference evidence="1 2" key="1">
    <citation type="submission" date="2014-02" db="EMBL/GenBank/DDBJ databases">
        <title>Genome sequence of Brachybacterium phenoliresistens strain W13A50.</title>
        <authorList>
            <person name="Wang X."/>
        </authorList>
    </citation>
    <scope>NUCLEOTIDE SEQUENCE [LARGE SCALE GENOMIC DNA]</scope>
    <source>
        <strain evidence="1 2">W13A50</strain>
    </source>
</reference>
<dbReference type="AlphaFoldDB" id="Z9JUH0"/>
<dbReference type="HOGENOM" id="CLU_073055_1_0_11"/>
<evidence type="ECO:0008006" key="3">
    <source>
        <dbReference type="Google" id="ProtNLM"/>
    </source>
</evidence>
<organism evidence="1 2">
    <name type="scientific">Brachybacterium phenoliresistens</name>
    <dbReference type="NCBI Taxonomy" id="396014"/>
    <lineage>
        <taxon>Bacteria</taxon>
        <taxon>Bacillati</taxon>
        <taxon>Actinomycetota</taxon>
        <taxon>Actinomycetes</taxon>
        <taxon>Micrococcales</taxon>
        <taxon>Dermabacteraceae</taxon>
        <taxon>Brachybacterium</taxon>
    </lineage>
</organism>
<dbReference type="eggNOG" id="COG2852">
    <property type="taxonomic scope" value="Bacteria"/>
</dbReference>
<evidence type="ECO:0000313" key="2">
    <source>
        <dbReference type="Proteomes" id="UP000023067"/>
    </source>
</evidence>
<evidence type="ECO:0000313" key="1">
    <source>
        <dbReference type="EMBL" id="EWS81441.1"/>
    </source>
</evidence>
<dbReference type="EMBL" id="JDYK01000007">
    <property type="protein sequence ID" value="EWS81441.1"/>
    <property type="molecule type" value="Genomic_DNA"/>
</dbReference>
<dbReference type="Proteomes" id="UP000023067">
    <property type="component" value="Unassembled WGS sequence"/>
</dbReference>
<name>Z9JUH0_9MICO</name>
<keyword evidence="2" id="KW-1185">Reference proteome</keyword>
<proteinExistence type="predicted"/>
<dbReference type="Gene3D" id="3.40.960.10">
    <property type="entry name" value="VSR Endonuclease"/>
    <property type="match status" value="1"/>
</dbReference>
<sequence length="311" mass="35052">MRVAGIAHRDELSQFDMSSDELLAMVREGAVRRVQRWYVKPEAPADVVAVLAKGARPTCIDGAALLGLWTPPVATAVHVFRPRMGTGRRDRAILPTGVDPTVRATPIRRNRDGSIRSGMKLVPLQFHGPSLRHWPDNQPVPPLSTVLEHCARCLTVIQAATIIESALEKRLLTRSGLEDLLAALPRDARRALARVRSDAGSGTETTVRWWFESRRIKVRSQVVIPGVGRVDLLVGDSWVIECDSHEFHEIKDQYENDRSRDLVLRTLGYTVTRLTWEQVFLTWPATAKMLETIYRRGDHRRPIPDRAFRAA</sequence>
<dbReference type="RefSeq" id="WP_038372011.1">
    <property type="nucleotide sequence ID" value="NZ_KK069992.1"/>
</dbReference>
<gene>
    <name evidence="1" type="ORF">BF93_16670</name>
</gene>
<comment type="caution">
    <text evidence="1">The sequence shown here is derived from an EMBL/GenBank/DDBJ whole genome shotgun (WGS) entry which is preliminary data.</text>
</comment>
<dbReference type="STRING" id="396014.BF93_16670"/>